<dbReference type="Proteomes" id="UP001362999">
    <property type="component" value="Unassembled WGS sequence"/>
</dbReference>
<accession>A0AAW0EBP3</accession>
<name>A0AAW0EBP3_9AGAR</name>
<protein>
    <submittedName>
        <fullName evidence="1">Uncharacterized protein</fullName>
    </submittedName>
</protein>
<dbReference type="AlphaFoldDB" id="A0AAW0EBP3"/>
<reference evidence="1 2" key="1">
    <citation type="journal article" date="2024" name="J Genomics">
        <title>Draft genome sequencing and assembly of Favolaschia claudopus CIRM-BRFM 2984 isolated from oak limbs.</title>
        <authorList>
            <person name="Navarro D."/>
            <person name="Drula E."/>
            <person name="Chaduli D."/>
            <person name="Cazenave R."/>
            <person name="Ahrendt S."/>
            <person name="Wang J."/>
            <person name="Lipzen A."/>
            <person name="Daum C."/>
            <person name="Barry K."/>
            <person name="Grigoriev I.V."/>
            <person name="Favel A."/>
            <person name="Rosso M.N."/>
            <person name="Martin F."/>
        </authorList>
    </citation>
    <scope>NUCLEOTIDE SEQUENCE [LARGE SCALE GENOMIC DNA]</scope>
    <source>
        <strain evidence="1 2">CIRM-BRFM 2984</strain>
    </source>
</reference>
<evidence type="ECO:0000313" key="2">
    <source>
        <dbReference type="Proteomes" id="UP001362999"/>
    </source>
</evidence>
<comment type="caution">
    <text evidence="1">The sequence shown here is derived from an EMBL/GenBank/DDBJ whole genome shotgun (WGS) entry which is preliminary data.</text>
</comment>
<proteinExistence type="predicted"/>
<gene>
    <name evidence="1" type="ORF">R3P38DRAFT_2835270</name>
</gene>
<organism evidence="1 2">
    <name type="scientific">Favolaschia claudopus</name>
    <dbReference type="NCBI Taxonomy" id="2862362"/>
    <lineage>
        <taxon>Eukaryota</taxon>
        <taxon>Fungi</taxon>
        <taxon>Dikarya</taxon>
        <taxon>Basidiomycota</taxon>
        <taxon>Agaricomycotina</taxon>
        <taxon>Agaricomycetes</taxon>
        <taxon>Agaricomycetidae</taxon>
        <taxon>Agaricales</taxon>
        <taxon>Marasmiineae</taxon>
        <taxon>Mycenaceae</taxon>
        <taxon>Favolaschia</taxon>
    </lineage>
</organism>
<dbReference type="EMBL" id="JAWWNJ010000002">
    <property type="protein sequence ID" value="KAK7062454.1"/>
    <property type="molecule type" value="Genomic_DNA"/>
</dbReference>
<keyword evidence="2" id="KW-1185">Reference proteome</keyword>
<evidence type="ECO:0000313" key="1">
    <source>
        <dbReference type="EMBL" id="KAK7062454.1"/>
    </source>
</evidence>
<sequence length="321" mass="36920">MPRSHKRPDIETIYYAGAKISLFHPEQPPAKPVQRMLGKLPTWPRLVLKDQLEQELVTAPLDACYAREIPYLRSSAATTIELEEGLSIGFRESHAAQVWRVTSPISRNPLVARLYDPLYFRNFTVDRFAHTERAVAIQNEGYKHLKGLEGSHVPSLHGIFVAEICGIGFLTPRHIYCVLSDYVPGIDLRCLMDEHDDRAHSKTCHAHKAAIVDCAARLVYDFFGRNHHSRRHFCNVEVCPWRNKIHIDLDFPRMQPVHPYAPKAQLIDLELLRFMKPLSGMQNIFYCRQWVLGQWKAPWTGPEVKKLLGLCDINPKETVDK</sequence>